<dbReference type="GO" id="GO:0016987">
    <property type="term" value="F:sigma factor activity"/>
    <property type="evidence" value="ECO:0007669"/>
    <property type="project" value="UniProtKB-KW"/>
</dbReference>
<feature type="region of interest" description="Disordered" evidence="6">
    <location>
        <begin position="295"/>
        <end position="370"/>
    </location>
</feature>
<dbReference type="EMBL" id="CP012159">
    <property type="protein sequence ID" value="AKT38788.1"/>
    <property type="molecule type" value="Genomic_DNA"/>
</dbReference>
<evidence type="ECO:0000259" key="7">
    <source>
        <dbReference type="Pfam" id="PF04542"/>
    </source>
</evidence>
<protein>
    <recommendedName>
        <fullName evidence="11">RNA polymerase sigma factor</fullName>
    </recommendedName>
</protein>
<dbReference type="InterPro" id="IPR014284">
    <property type="entry name" value="RNA_pol_sigma-70_dom"/>
</dbReference>
<dbReference type="Pfam" id="PF08281">
    <property type="entry name" value="Sigma70_r4_2"/>
    <property type="match status" value="1"/>
</dbReference>
<dbReference type="PANTHER" id="PTHR43133">
    <property type="entry name" value="RNA POLYMERASE ECF-TYPE SIGMA FACTO"/>
    <property type="match status" value="1"/>
</dbReference>
<accession>A0A0K1EDX7</accession>
<sequence>MDPEAPIAPVEGLCPQPIRSSGTTPGGDGALAPAADEGSGATLAFTQEVRSFVVAYLSHLGVMARDVEDVAHNVLMVAWRRRADFDPDKGSAHAWLAGIAHSIARNYHRHLVPRRNREHARPLDDATILAMESHGPHPEEHAIATSRAAFLGACLEAIPPVQRRIIEARDLQGQTYGQIAAELHMPDGTVRDNHRRAWARLRQACARWQALQRRRGLSSTPLVLAPFLMLRDAWAARRSWLSKVVSLAAVGAAGLGWSPTDLTQRAPGAPWPADALTMHPASQPTEALGASLVERPVTPSEPDPPTVAPTPPSLPPPSLPPPSLPSSPSAPPRSPETWPHRQEPLETAAARPREARSSPPELPSLSTERKLMQEARAALLAGNRAVARRLLERHARRFPEGHHAGERRTLLRTLSEPSAS</sequence>
<keyword evidence="3" id="KW-0731">Sigma factor</keyword>
<keyword evidence="4" id="KW-0238">DNA-binding</keyword>
<evidence type="ECO:0000256" key="2">
    <source>
        <dbReference type="ARBA" id="ARBA00023015"/>
    </source>
</evidence>
<name>A0A0K1EDX7_CHOCO</name>
<feature type="compositionally biased region" description="Low complexity" evidence="6">
    <location>
        <begin position="357"/>
        <end position="366"/>
    </location>
</feature>
<feature type="region of interest" description="Disordered" evidence="6">
    <location>
        <begin position="1"/>
        <end position="35"/>
    </location>
</feature>
<dbReference type="PATRIC" id="fig|52.7.peg.3228"/>
<dbReference type="InterPro" id="IPR013325">
    <property type="entry name" value="RNA_pol_sigma_r2"/>
</dbReference>
<dbReference type="Gene3D" id="1.10.10.10">
    <property type="entry name" value="Winged helix-like DNA-binding domain superfamily/Winged helix DNA-binding domain"/>
    <property type="match status" value="1"/>
</dbReference>
<feature type="domain" description="RNA polymerase sigma factor 70 region 4 type 2" evidence="8">
    <location>
        <begin position="152"/>
        <end position="201"/>
    </location>
</feature>
<comment type="similarity">
    <text evidence="1">Belongs to the sigma-70 factor family. ECF subfamily.</text>
</comment>
<dbReference type="KEGG" id="ccro:CMC5_029340"/>
<evidence type="ECO:0000313" key="9">
    <source>
        <dbReference type="EMBL" id="AKT38788.1"/>
    </source>
</evidence>
<dbReference type="PANTHER" id="PTHR43133:SF8">
    <property type="entry name" value="RNA POLYMERASE SIGMA FACTOR HI_1459-RELATED"/>
    <property type="match status" value="1"/>
</dbReference>
<dbReference type="GO" id="GO:0003677">
    <property type="term" value="F:DNA binding"/>
    <property type="evidence" value="ECO:0007669"/>
    <property type="project" value="UniProtKB-KW"/>
</dbReference>
<dbReference type="InterPro" id="IPR007627">
    <property type="entry name" value="RNA_pol_sigma70_r2"/>
</dbReference>
<keyword evidence="10" id="KW-1185">Reference proteome</keyword>
<evidence type="ECO:0000256" key="6">
    <source>
        <dbReference type="SAM" id="MobiDB-lite"/>
    </source>
</evidence>
<evidence type="ECO:0000256" key="1">
    <source>
        <dbReference type="ARBA" id="ARBA00010641"/>
    </source>
</evidence>
<keyword evidence="2" id="KW-0805">Transcription regulation</keyword>
<feature type="domain" description="RNA polymerase sigma-70 region 2" evidence="7">
    <location>
        <begin position="48"/>
        <end position="109"/>
    </location>
</feature>
<dbReference type="NCBIfam" id="TIGR02937">
    <property type="entry name" value="sigma70-ECF"/>
    <property type="match status" value="1"/>
</dbReference>
<dbReference type="Pfam" id="PF04542">
    <property type="entry name" value="Sigma70_r2"/>
    <property type="match status" value="1"/>
</dbReference>
<evidence type="ECO:0000256" key="3">
    <source>
        <dbReference type="ARBA" id="ARBA00023082"/>
    </source>
</evidence>
<evidence type="ECO:0000259" key="8">
    <source>
        <dbReference type="Pfam" id="PF08281"/>
    </source>
</evidence>
<dbReference type="InterPro" id="IPR036388">
    <property type="entry name" value="WH-like_DNA-bd_sf"/>
</dbReference>
<dbReference type="AlphaFoldDB" id="A0A0K1EDX7"/>
<proteinExistence type="inferred from homology"/>
<evidence type="ECO:0000256" key="5">
    <source>
        <dbReference type="ARBA" id="ARBA00023163"/>
    </source>
</evidence>
<reference evidence="9 10" key="1">
    <citation type="submission" date="2015-07" db="EMBL/GenBank/DDBJ databases">
        <title>Genome analysis of myxobacterium Chondromyces crocatus Cm c5 reveals a high potential for natural compound synthesis and the genetic basis for the loss of fruiting body formation.</title>
        <authorList>
            <person name="Zaburannyi N."/>
            <person name="Bunk B."/>
            <person name="Maier J."/>
            <person name="Overmann J."/>
            <person name="Mueller R."/>
        </authorList>
    </citation>
    <scope>NUCLEOTIDE SEQUENCE [LARGE SCALE GENOMIC DNA]</scope>
    <source>
        <strain evidence="9 10">Cm c5</strain>
    </source>
</reference>
<feature type="region of interest" description="Disordered" evidence="6">
    <location>
        <begin position="256"/>
        <end position="278"/>
    </location>
</feature>
<evidence type="ECO:0008006" key="11">
    <source>
        <dbReference type="Google" id="ProtNLM"/>
    </source>
</evidence>
<dbReference type="InterPro" id="IPR039425">
    <property type="entry name" value="RNA_pol_sigma-70-like"/>
</dbReference>
<dbReference type="Proteomes" id="UP000067626">
    <property type="component" value="Chromosome"/>
</dbReference>
<organism evidence="9 10">
    <name type="scientific">Chondromyces crocatus</name>
    <dbReference type="NCBI Taxonomy" id="52"/>
    <lineage>
        <taxon>Bacteria</taxon>
        <taxon>Pseudomonadati</taxon>
        <taxon>Myxococcota</taxon>
        <taxon>Polyangia</taxon>
        <taxon>Polyangiales</taxon>
        <taxon>Polyangiaceae</taxon>
        <taxon>Chondromyces</taxon>
    </lineage>
</organism>
<dbReference type="CDD" id="cd06171">
    <property type="entry name" value="Sigma70_r4"/>
    <property type="match status" value="1"/>
</dbReference>
<evidence type="ECO:0000256" key="4">
    <source>
        <dbReference type="ARBA" id="ARBA00023125"/>
    </source>
</evidence>
<dbReference type="InterPro" id="IPR013324">
    <property type="entry name" value="RNA_pol_sigma_r3/r4-like"/>
</dbReference>
<feature type="compositionally biased region" description="Basic and acidic residues" evidence="6">
    <location>
        <begin position="398"/>
        <end position="409"/>
    </location>
</feature>
<dbReference type="InterPro" id="IPR013249">
    <property type="entry name" value="RNA_pol_sigma70_r4_t2"/>
</dbReference>
<evidence type="ECO:0000313" key="10">
    <source>
        <dbReference type="Proteomes" id="UP000067626"/>
    </source>
</evidence>
<gene>
    <name evidence="9" type="ORF">CMC5_029340</name>
</gene>
<feature type="compositionally biased region" description="Pro residues" evidence="6">
    <location>
        <begin position="299"/>
        <end position="334"/>
    </location>
</feature>
<feature type="region of interest" description="Disordered" evidence="6">
    <location>
        <begin position="398"/>
        <end position="420"/>
    </location>
</feature>
<keyword evidence="5" id="KW-0804">Transcription</keyword>
<dbReference type="Gene3D" id="1.10.1740.10">
    <property type="match status" value="1"/>
</dbReference>
<dbReference type="SUPFAM" id="SSF88659">
    <property type="entry name" value="Sigma3 and sigma4 domains of RNA polymerase sigma factors"/>
    <property type="match status" value="1"/>
</dbReference>
<dbReference type="SUPFAM" id="SSF88946">
    <property type="entry name" value="Sigma2 domain of RNA polymerase sigma factors"/>
    <property type="match status" value="1"/>
</dbReference>
<dbReference type="GO" id="GO:0006352">
    <property type="term" value="P:DNA-templated transcription initiation"/>
    <property type="evidence" value="ECO:0007669"/>
    <property type="project" value="InterPro"/>
</dbReference>